<evidence type="ECO:0000256" key="1">
    <source>
        <dbReference type="ARBA" id="ARBA00004651"/>
    </source>
</evidence>
<feature type="transmembrane region" description="Helical" evidence="9">
    <location>
        <begin position="263"/>
        <end position="280"/>
    </location>
</feature>
<comment type="caution">
    <text evidence="10">The sequence shown here is derived from an EMBL/GenBank/DDBJ whole genome shotgun (WGS) entry which is preliminary data.</text>
</comment>
<dbReference type="PANTHER" id="PTHR21716">
    <property type="entry name" value="TRANSMEMBRANE PROTEIN"/>
    <property type="match status" value="1"/>
</dbReference>
<comment type="similarity">
    <text evidence="2">Belongs to the autoinducer-2 exporter (AI-2E) (TC 2.A.86) family.</text>
</comment>
<reference evidence="10 11" key="1">
    <citation type="submission" date="2018-07" db="EMBL/GenBank/DDBJ databases">
        <title>Genome sequence of Rhodococcus rhodnii ATCC 35071 from Rhodnius prolixus.</title>
        <authorList>
            <person name="Patel V."/>
            <person name="Vogel K.J."/>
        </authorList>
    </citation>
    <scope>NUCLEOTIDE SEQUENCE [LARGE SCALE GENOMIC DNA]</scope>
    <source>
        <strain evidence="10 11">ATCC 35071</strain>
    </source>
</reference>
<dbReference type="PANTHER" id="PTHR21716:SF53">
    <property type="entry name" value="PERMEASE PERM-RELATED"/>
    <property type="match status" value="1"/>
</dbReference>
<evidence type="ECO:0000256" key="8">
    <source>
        <dbReference type="SAM" id="MobiDB-lite"/>
    </source>
</evidence>
<dbReference type="Pfam" id="PF01594">
    <property type="entry name" value="AI-2E_transport"/>
    <property type="match status" value="1"/>
</dbReference>
<feature type="transmembrane region" description="Helical" evidence="9">
    <location>
        <begin position="351"/>
        <end position="378"/>
    </location>
</feature>
<feature type="transmembrane region" description="Helical" evidence="9">
    <location>
        <begin position="226"/>
        <end position="251"/>
    </location>
</feature>
<keyword evidence="3" id="KW-0813">Transport</keyword>
<dbReference type="Proteomes" id="UP000471120">
    <property type="component" value="Unassembled WGS sequence"/>
</dbReference>
<evidence type="ECO:0000256" key="2">
    <source>
        <dbReference type="ARBA" id="ARBA00009773"/>
    </source>
</evidence>
<evidence type="ECO:0000313" key="11">
    <source>
        <dbReference type="Proteomes" id="UP000471120"/>
    </source>
</evidence>
<feature type="compositionally biased region" description="Low complexity" evidence="8">
    <location>
        <begin position="399"/>
        <end position="418"/>
    </location>
</feature>
<evidence type="ECO:0000256" key="3">
    <source>
        <dbReference type="ARBA" id="ARBA00022448"/>
    </source>
</evidence>
<evidence type="ECO:0000256" key="7">
    <source>
        <dbReference type="ARBA" id="ARBA00023136"/>
    </source>
</evidence>
<sequence length="418" mass="43650">MDYGASPQSLCTTSARHKSIRRCSRSLPRVRGFGARVPEFTPGRRRCRYSPDVRPNPSGGPDRATDWPASTVHPVVRVWAAWTWRLLIVAAGIALVGWLALRFDAVVIPVALALLASAFLSPLVGRLHRIGMPRAIAVVLTLLAGLAVLGAIVTFVVEQFVAGFPRLVADAEQTVSDLQDRLRSGRLPFTEDQVHSAGDTLVHQLQEHQSQITSGALSTATALGDVLAGVALTVFVTIFFLYGGAQVWHYVTKIVPEAHREKARAAGVAGFASLTGWMRGTTAVAAIDALAFVPLVGAFVAGGLAVIVALVSNGPLAAAIVLVAIVAIVQLEGHVLQPLLLGRAVQLHPLAVVLSITTGIVVHGIIGGLLAVPLVSLLNASIASLRAEEARDPDEPADAGDAPAAADDAPAAADEPEG</sequence>
<keyword evidence="6 9" id="KW-1133">Transmembrane helix</keyword>
<comment type="subcellular location">
    <subcellularLocation>
        <location evidence="1">Cell membrane</location>
        <topology evidence="1">Multi-pass membrane protein</topology>
    </subcellularLocation>
</comment>
<proteinExistence type="inferred from homology"/>
<organism evidence="10 11">
    <name type="scientific">Rhodococcus rhodnii</name>
    <dbReference type="NCBI Taxonomy" id="38312"/>
    <lineage>
        <taxon>Bacteria</taxon>
        <taxon>Bacillati</taxon>
        <taxon>Actinomycetota</taxon>
        <taxon>Actinomycetes</taxon>
        <taxon>Mycobacteriales</taxon>
        <taxon>Nocardiaceae</taxon>
        <taxon>Rhodococcus</taxon>
    </lineage>
</organism>
<feature type="transmembrane region" description="Helical" evidence="9">
    <location>
        <begin position="82"/>
        <end position="100"/>
    </location>
</feature>
<evidence type="ECO:0000256" key="9">
    <source>
        <dbReference type="SAM" id="Phobius"/>
    </source>
</evidence>
<evidence type="ECO:0000256" key="6">
    <source>
        <dbReference type="ARBA" id="ARBA00022989"/>
    </source>
</evidence>
<feature type="transmembrane region" description="Helical" evidence="9">
    <location>
        <begin position="106"/>
        <end position="124"/>
    </location>
</feature>
<keyword evidence="5 9" id="KW-0812">Transmembrane</keyword>
<dbReference type="EMBL" id="QRCM01000001">
    <property type="protein sequence ID" value="TXG89998.1"/>
    <property type="molecule type" value="Genomic_DNA"/>
</dbReference>
<dbReference type="AlphaFoldDB" id="A0A6P2CGD0"/>
<feature type="region of interest" description="Disordered" evidence="8">
    <location>
        <begin position="389"/>
        <end position="418"/>
    </location>
</feature>
<protein>
    <submittedName>
        <fullName evidence="10">AI-2E family transporter</fullName>
    </submittedName>
</protein>
<feature type="transmembrane region" description="Helical" evidence="9">
    <location>
        <begin position="136"/>
        <end position="157"/>
    </location>
</feature>
<evidence type="ECO:0000256" key="4">
    <source>
        <dbReference type="ARBA" id="ARBA00022475"/>
    </source>
</evidence>
<keyword evidence="7 9" id="KW-0472">Membrane</keyword>
<dbReference type="GO" id="GO:0005886">
    <property type="term" value="C:plasma membrane"/>
    <property type="evidence" value="ECO:0007669"/>
    <property type="project" value="UniProtKB-SubCell"/>
</dbReference>
<name>A0A6P2CGD0_9NOCA</name>
<evidence type="ECO:0000256" key="5">
    <source>
        <dbReference type="ARBA" id="ARBA00022692"/>
    </source>
</evidence>
<feature type="transmembrane region" description="Helical" evidence="9">
    <location>
        <begin position="286"/>
        <end position="307"/>
    </location>
</feature>
<evidence type="ECO:0000313" key="10">
    <source>
        <dbReference type="EMBL" id="TXG89998.1"/>
    </source>
</evidence>
<dbReference type="InterPro" id="IPR002549">
    <property type="entry name" value="AI-2E-like"/>
</dbReference>
<keyword evidence="4" id="KW-1003">Cell membrane</keyword>
<feature type="transmembrane region" description="Helical" evidence="9">
    <location>
        <begin position="314"/>
        <end position="331"/>
    </location>
</feature>
<dbReference type="GO" id="GO:0055085">
    <property type="term" value="P:transmembrane transport"/>
    <property type="evidence" value="ECO:0007669"/>
    <property type="project" value="TreeGrafter"/>
</dbReference>
<gene>
    <name evidence="10" type="ORF">DW322_06950</name>
</gene>
<accession>A0A6P2CGD0</accession>